<keyword evidence="2 5" id="KW-0547">Nucleotide-binding</keyword>
<organism evidence="8 9">
    <name type="scientific">Deinobacterium chartae</name>
    <dbReference type="NCBI Taxonomy" id="521158"/>
    <lineage>
        <taxon>Bacteria</taxon>
        <taxon>Thermotogati</taxon>
        <taxon>Deinococcota</taxon>
        <taxon>Deinococci</taxon>
        <taxon>Deinococcales</taxon>
        <taxon>Deinococcaceae</taxon>
        <taxon>Deinobacterium</taxon>
    </lineage>
</organism>
<dbReference type="Pfam" id="PF00069">
    <property type="entry name" value="Pkinase"/>
    <property type="match status" value="1"/>
</dbReference>
<accession>A0A841I2N3</accession>
<dbReference type="GO" id="GO:0004674">
    <property type="term" value="F:protein serine/threonine kinase activity"/>
    <property type="evidence" value="ECO:0007669"/>
    <property type="project" value="TreeGrafter"/>
</dbReference>
<feature type="binding site" evidence="5">
    <location>
        <position position="69"/>
    </location>
    <ligand>
        <name>ATP</name>
        <dbReference type="ChEBI" id="CHEBI:30616"/>
    </ligand>
</feature>
<evidence type="ECO:0000313" key="9">
    <source>
        <dbReference type="Proteomes" id="UP000569951"/>
    </source>
</evidence>
<dbReference type="InterPro" id="IPR000719">
    <property type="entry name" value="Prot_kinase_dom"/>
</dbReference>
<dbReference type="SUPFAM" id="SSF56112">
    <property type="entry name" value="Protein kinase-like (PK-like)"/>
    <property type="match status" value="1"/>
</dbReference>
<dbReference type="Gene3D" id="3.30.200.20">
    <property type="entry name" value="Phosphorylase Kinase, domain 1"/>
    <property type="match status" value="1"/>
</dbReference>
<keyword evidence="9" id="KW-1185">Reference proteome</keyword>
<evidence type="ECO:0000259" key="7">
    <source>
        <dbReference type="PROSITE" id="PS50011"/>
    </source>
</evidence>
<proteinExistence type="predicted"/>
<dbReference type="Gene3D" id="1.10.510.10">
    <property type="entry name" value="Transferase(Phosphotransferase) domain 1"/>
    <property type="match status" value="1"/>
</dbReference>
<dbReference type="CDD" id="cd14014">
    <property type="entry name" value="STKc_PknB_like"/>
    <property type="match status" value="1"/>
</dbReference>
<dbReference type="SMART" id="SM00220">
    <property type="entry name" value="S_TKc"/>
    <property type="match status" value="1"/>
</dbReference>
<dbReference type="AlphaFoldDB" id="A0A841I2N3"/>
<comment type="caution">
    <text evidence="8">The sequence shown here is derived from an EMBL/GenBank/DDBJ whole genome shotgun (WGS) entry which is preliminary data.</text>
</comment>
<dbReference type="CDD" id="cd00350">
    <property type="entry name" value="rubredoxin_like"/>
    <property type="match status" value="1"/>
</dbReference>
<dbReference type="PROSITE" id="PS00107">
    <property type="entry name" value="PROTEIN_KINASE_ATP"/>
    <property type="match status" value="1"/>
</dbReference>
<keyword evidence="1" id="KW-0808">Transferase</keyword>
<evidence type="ECO:0000256" key="5">
    <source>
        <dbReference type="PROSITE-ProRule" id="PRU10141"/>
    </source>
</evidence>
<sequence>MSACPVCGHAPLPDAAYVCPVCGAALGGPELRPGSELRAGRYRVEALLGQGGFGITYRASKGNETVAIKEYFPAGAQRRGNSVVLPAALRDSEQAFLEEGRVLARFSHPGIVRVHEAFEEGGTAYLVMDFLAGEPLGQRLERGPLEERELLEVARQVVDALSAVHAAGLLHQDLKPDNLIALPDGRVVLIDFGAARTFQADKTGNYDRVVTPGYGPLEQYGSQVRRGPYTDVYALAATLYALATGAPPPAAMDRVQGVELLPARKAGARVSARVEKALARGLSLQVSERPPSAQALLELLEGKPAARAVPGALPRPDKGASRTTAPTPAPADPVPDTAVQAGPALTRVRLAAQAILDLERGPARPAPPFDFVCPSCHQGEMREVREAEGCPLCAAPGPETFDPASRRCPCCDAGEMETVEAGGHLGCPLCARGQLRAPDTSGTLRCPACRAAELVNRVPDRRRCPHCREGHLEDRLDEHVRCPNCAVGHLKPYSLTRFLILHEERRRCDHCEAQWEVREAGWKLLSARGRLEDRLGETLSERAWRELSGRGFEGWRCGRCAAEWDALPGGEYRFAWAADSSPLLGRAMLPAAWAKLAYRLAPERGSHACPACNAEFELAAGRMRFLRSPAGFLTHLLDREYEPRVWQGLARGLTQPETDVQCDHCGSEWDDRGEELRLLSPGRGPALFVNGTVFRREALGLLARGKTSGRPGALCRNCRAEWDLEEQGRYRLVRPGQGAGRAGETHTLEGWQQRRLRRRDPRPGLSCRRCHAEWVTVAPDLWELSEAGRSGRRPAGTRLSARDWRLLAGGKQSPGDGYRCEHCGSELTVQPGGRLRQTHPQPGDTRTLEEWKRLGRGEALPGEVERLRREAEAALREAVVSGEWALLDEARIFPRPVYLSERVLFSVRARAARRRNGEFEPNEPGTLWFTSRRVLFDGPAKTTEIPLERLERAEAQGAQLRLRRNDRERALVYFVDGFRAVFSLGAVRVETGVRAPELAELVEGLARGG</sequence>
<dbReference type="RefSeq" id="WP_183987268.1">
    <property type="nucleotide sequence ID" value="NZ_JACHHG010000007.1"/>
</dbReference>
<dbReference type="GO" id="GO:0005524">
    <property type="term" value="F:ATP binding"/>
    <property type="evidence" value="ECO:0007669"/>
    <property type="project" value="UniProtKB-UniRule"/>
</dbReference>
<evidence type="ECO:0000256" key="2">
    <source>
        <dbReference type="ARBA" id="ARBA00022741"/>
    </source>
</evidence>
<evidence type="ECO:0000256" key="6">
    <source>
        <dbReference type="SAM" id="MobiDB-lite"/>
    </source>
</evidence>
<evidence type="ECO:0000256" key="1">
    <source>
        <dbReference type="ARBA" id="ARBA00022679"/>
    </source>
</evidence>
<gene>
    <name evidence="8" type="ORF">HNR42_002074</name>
</gene>
<dbReference type="PROSITE" id="PS50011">
    <property type="entry name" value="PROTEIN_KINASE_DOM"/>
    <property type="match status" value="1"/>
</dbReference>
<dbReference type="PANTHER" id="PTHR43289:SF34">
    <property type="entry name" value="SERINE_THREONINE-PROTEIN KINASE YBDM-RELATED"/>
    <property type="match status" value="1"/>
</dbReference>
<evidence type="ECO:0000256" key="3">
    <source>
        <dbReference type="ARBA" id="ARBA00022777"/>
    </source>
</evidence>
<keyword evidence="4 5" id="KW-0067">ATP-binding</keyword>
<keyword evidence="3 8" id="KW-0418">Kinase</keyword>
<feature type="domain" description="Protein kinase" evidence="7">
    <location>
        <begin position="42"/>
        <end position="300"/>
    </location>
</feature>
<evidence type="ECO:0000256" key="4">
    <source>
        <dbReference type="ARBA" id="ARBA00022840"/>
    </source>
</evidence>
<dbReference type="InterPro" id="IPR011009">
    <property type="entry name" value="Kinase-like_dom_sf"/>
</dbReference>
<dbReference type="InterPro" id="IPR017441">
    <property type="entry name" value="Protein_kinase_ATP_BS"/>
</dbReference>
<reference evidence="8 9" key="1">
    <citation type="submission" date="2020-08" db="EMBL/GenBank/DDBJ databases">
        <title>Genomic Encyclopedia of Type Strains, Phase IV (KMG-IV): sequencing the most valuable type-strain genomes for metagenomic binning, comparative biology and taxonomic classification.</title>
        <authorList>
            <person name="Goeker M."/>
        </authorList>
    </citation>
    <scope>NUCLEOTIDE SEQUENCE [LARGE SCALE GENOMIC DNA]</scope>
    <source>
        <strain evidence="8 9">DSM 21458</strain>
    </source>
</reference>
<name>A0A841I2N3_9DEIO</name>
<evidence type="ECO:0000313" key="8">
    <source>
        <dbReference type="EMBL" id="MBB6098639.1"/>
    </source>
</evidence>
<dbReference type="EMBL" id="JACHHG010000007">
    <property type="protein sequence ID" value="MBB6098639.1"/>
    <property type="molecule type" value="Genomic_DNA"/>
</dbReference>
<dbReference type="Proteomes" id="UP000569951">
    <property type="component" value="Unassembled WGS sequence"/>
</dbReference>
<feature type="region of interest" description="Disordered" evidence="6">
    <location>
        <begin position="307"/>
        <end position="338"/>
    </location>
</feature>
<protein>
    <submittedName>
        <fullName evidence="8">Putative Ser/Thr protein kinase</fullName>
    </submittedName>
</protein>
<dbReference type="PANTHER" id="PTHR43289">
    <property type="entry name" value="MITOGEN-ACTIVATED PROTEIN KINASE KINASE KINASE 20-RELATED"/>
    <property type="match status" value="1"/>
</dbReference>